<evidence type="ECO:0000313" key="3">
    <source>
        <dbReference type="EMBL" id="KAK5056856.1"/>
    </source>
</evidence>
<name>A0AAV9NKH5_9EURO</name>
<dbReference type="Pfam" id="PF17107">
    <property type="entry name" value="SesA"/>
    <property type="match status" value="1"/>
</dbReference>
<organism evidence="3 4">
    <name type="scientific">Exophiala bonariae</name>
    <dbReference type="NCBI Taxonomy" id="1690606"/>
    <lineage>
        <taxon>Eukaryota</taxon>
        <taxon>Fungi</taxon>
        <taxon>Dikarya</taxon>
        <taxon>Ascomycota</taxon>
        <taxon>Pezizomycotina</taxon>
        <taxon>Eurotiomycetes</taxon>
        <taxon>Chaetothyriomycetidae</taxon>
        <taxon>Chaetothyriales</taxon>
        <taxon>Herpotrichiellaceae</taxon>
        <taxon>Exophiala</taxon>
    </lineage>
</organism>
<evidence type="ECO:0000256" key="1">
    <source>
        <dbReference type="SAM" id="SignalP"/>
    </source>
</evidence>
<keyword evidence="4" id="KW-1185">Reference proteome</keyword>
<dbReference type="GeneID" id="89980535"/>
<evidence type="ECO:0000313" key="4">
    <source>
        <dbReference type="Proteomes" id="UP001358417"/>
    </source>
</evidence>
<sequence length="252" mass="28274">MSGAEAALVLGLISASISTIDAAKKVYDAVHDAAGLPRAFREMAVRMPLVLAILRKAERQLKNGKVEESMLRAIHPLVEHCKLKSDKLSTLLREALAGEDASRFERYQKAIRTIGKGGRVRELMVGILTDIQLLAENRSMGAATEDQFEQLLHAIEDIKKHDPSFPDDIQYHQSERPDDQWYVSAAKTQLALDYAYRRNDANNCSVFWIRGDSEDVFMGSYGDIAKEANLPETLTGDDKLRAVRKWIECQNN</sequence>
<gene>
    <name evidence="3" type="ORF">LTR84_012388</name>
</gene>
<dbReference type="RefSeq" id="XP_064708572.1">
    <property type="nucleotide sequence ID" value="XM_064855912.1"/>
</dbReference>
<dbReference type="EMBL" id="JAVRRD010000007">
    <property type="protein sequence ID" value="KAK5056856.1"/>
    <property type="molecule type" value="Genomic_DNA"/>
</dbReference>
<dbReference type="InterPro" id="IPR031352">
    <property type="entry name" value="SesA"/>
</dbReference>
<dbReference type="Proteomes" id="UP001358417">
    <property type="component" value="Unassembled WGS sequence"/>
</dbReference>
<protein>
    <recommendedName>
        <fullName evidence="2">NACHT-NTPase and P-loop NTPases N-terminal domain-containing protein</fullName>
    </recommendedName>
</protein>
<feature type="domain" description="NACHT-NTPase and P-loop NTPases N-terminal" evidence="2">
    <location>
        <begin position="13"/>
        <end position="134"/>
    </location>
</feature>
<feature type="signal peptide" evidence="1">
    <location>
        <begin position="1"/>
        <end position="22"/>
    </location>
</feature>
<comment type="caution">
    <text evidence="3">The sequence shown here is derived from an EMBL/GenBank/DDBJ whole genome shotgun (WGS) entry which is preliminary data.</text>
</comment>
<proteinExistence type="predicted"/>
<reference evidence="3 4" key="1">
    <citation type="submission" date="2023-08" db="EMBL/GenBank/DDBJ databases">
        <title>Black Yeasts Isolated from many extreme environments.</title>
        <authorList>
            <person name="Coleine C."/>
            <person name="Stajich J.E."/>
            <person name="Selbmann L."/>
        </authorList>
    </citation>
    <scope>NUCLEOTIDE SEQUENCE [LARGE SCALE GENOMIC DNA]</scope>
    <source>
        <strain evidence="3 4">CCFEE 5792</strain>
    </source>
</reference>
<evidence type="ECO:0000259" key="2">
    <source>
        <dbReference type="Pfam" id="PF17107"/>
    </source>
</evidence>
<feature type="chain" id="PRO_5043743123" description="NACHT-NTPase and P-loop NTPases N-terminal domain-containing protein" evidence="1">
    <location>
        <begin position="23"/>
        <end position="252"/>
    </location>
</feature>
<keyword evidence="1" id="KW-0732">Signal</keyword>
<accession>A0AAV9NKH5</accession>
<dbReference type="AlphaFoldDB" id="A0AAV9NKH5"/>